<dbReference type="Pfam" id="PF04055">
    <property type="entry name" value="Radical_SAM"/>
    <property type="match status" value="1"/>
</dbReference>
<dbReference type="GO" id="GO:0051607">
    <property type="term" value="P:defense response to virus"/>
    <property type="evidence" value="ECO:0007669"/>
    <property type="project" value="UniProtKB-KW"/>
</dbReference>
<dbReference type="Gene3D" id="3.20.20.70">
    <property type="entry name" value="Aldolase class I"/>
    <property type="match status" value="1"/>
</dbReference>
<feature type="domain" description="Radical SAM core" evidence="9">
    <location>
        <begin position="1"/>
        <end position="223"/>
    </location>
</feature>
<dbReference type="EMBL" id="JAPHVQ010000003">
    <property type="protein sequence ID" value="MDE8034538.1"/>
    <property type="molecule type" value="Genomic_DNA"/>
</dbReference>
<evidence type="ECO:0000256" key="6">
    <source>
        <dbReference type="ARBA" id="ARBA00023014"/>
    </source>
</evidence>
<keyword evidence="11" id="KW-1185">Reference proteome</keyword>
<reference evidence="10" key="2">
    <citation type="journal article" date="2023" name="Pathogens">
        <title>Pathological Features and Genomic Characterization of an Actinobacillus equuli subsp. equuli Bearing Unique Virulence-Associated Genes from an Adult Horse with Pleuropneumonia.</title>
        <authorList>
            <person name="Kamali M."/>
            <person name="Carossino M."/>
            <person name="Del Piero F."/>
            <person name="Peak L."/>
            <person name="Mitchell M.S."/>
            <person name="Willette J."/>
            <person name="Baker R."/>
            <person name="Li F."/>
            <person name="Kenez A."/>
            <person name="Balasuriya U.B.R."/>
            <person name="Go Y.Y."/>
        </authorList>
    </citation>
    <scope>NUCLEOTIDE SEQUENCE</scope>
    <source>
        <strain evidence="10">4524</strain>
    </source>
</reference>
<dbReference type="SFLD" id="SFLDG01067">
    <property type="entry name" value="SPASM/twitch_domain_containing"/>
    <property type="match status" value="1"/>
</dbReference>
<accession>A0A9X4G3C8</accession>
<dbReference type="PANTHER" id="PTHR21339:SF0">
    <property type="entry name" value="S-ADENOSYLMETHIONINE-DEPENDENT NUCLEOTIDE DEHYDRATASE RSAD2"/>
    <property type="match status" value="1"/>
</dbReference>
<evidence type="ECO:0000256" key="1">
    <source>
        <dbReference type="ARBA" id="ARBA00001966"/>
    </source>
</evidence>
<keyword evidence="4" id="KW-0479">Metal-binding</keyword>
<keyword evidence="6" id="KW-0411">Iron-sulfur</keyword>
<evidence type="ECO:0000256" key="3">
    <source>
        <dbReference type="ARBA" id="ARBA00022691"/>
    </source>
</evidence>
<organism evidence="10 11">
    <name type="scientific">Actinobacillus equuli subsp. equuli</name>
    <dbReference type="NCBI Taxonomy" id="202947"/>
    <lineage>
        <taxon>Bacteria</taxon>
        <taxon>Pseudomonadati</taxon>
        <taxon>Pseudomonadota</taxon>
        <taxon>Gammaproteobacteria</taxon>
        <taxon>Pasteurellales</taxon>
        <taxon>Pasteurellaceae</taxon>
        <taxon>Actinobacillus</taxon>
    </lineage>
</organism>
<protein>
    <recommendedName>
        <fullName evidence="8">S-adenosylmethionine-dependent nucleotide dehydratase</fullName>
    </recommendedName>
</protein>
<dbReference type="SFLD" id="SFLDS00029">
    <property type="entry name" value="Radical_SAM"/>
    <property type="match status" value="1"/>
</dbReference>
<dbReference type="RefSeq" id="WP_275217671.1">
    <property type="nucleotide sequence ID" value="NZ_JAPHVQ010000003.1"/>
</dbReference>
<keyword evidence="2" id="KW-0004">4Fe-4S</keyword>
<keyword evidence="5" id="KW-0408">Iron</keyword>
<sequence>MEELVVNWHITEACNFKCTYCFAKWEDKPCKKELLHSEDNVRDLLDQIMELPSILNNYFDSIRLNLVGGETFLYREAVLSIIQEAKKRGMRLSAITNGSKLDMELNQIIADNFDIIGFSIDSLNEITNLQIGRQQKSTAVDINKLLQDIVQIRQINPNIHLKVNTVVSKFNYLENMGDLIALVKPNKWKVFQMLPLLEGSLPFAISAEQFQLFLSNHQKFNEIISAENNNEMTESYLMIDPCGRFFQNQNNGKSYMYSSEILKVGVETAFKEIEFDIKKFLHRYN</sequence>
<keyword evidence="3" id="KW-0949">S-adenosyl-L-methionine</keyword>
<dbReference type="Proteomes" id="UP001142444">
    <property type="component" value="Unassembled WGS sequence"/>
</dbReference>
<dbReference type="SFLD" id="SFLDG01088">
    <property type="entry name" value="antiviral_proteins"/>
    <property type="match status" value="1"/>
</dbReference>
<evidence type="ECO:0000256" key="5">
    <source>
        <dbReference type="ARBA" id="ARBA00023004"/>
    </source>
</evidence>
<dbReference type="GO" id="GO:0046872">
    <property type="term" value="F:metal ion binding"/>
    <property type="evidence" value="ECO:0007669"/>
    <property type="project" value="UniProtKB-KW"/>
</dbReference>
<name>A0A9X4G3C8_ACTEU</name>
<dbReference type="PANTHER" id="PTHR21339">
    <property type="entry name" value="RADICAL S-ADENOSYL METHIONINE DOMAIN-CONTAINING PROTEIN 2"/>
    <property type="match status" value="1"/>
</dbReference>
<gene>
    <name evidence="10" type="ORF">OQ257_05085</name>
</gene>
<dbReference type="NCBIfam" id="NF038283">
    <property type="entry name" value="viperin_w_prok"/>
    <property type="match status" value="1"/>
</dbReference>
<evidence type="ECO:0000256" key="4">
    <source>
        <dbReference type="ARBA" id="ARBA00022723"/>
    </source>
</evidence>
<dbReference type="AlphaFoldDB" id="A0A9X4G3C8"/>
<dbReference type="InterPro" id="IPR051196">
    <property type="entry name" value="RSAD2/Viperin_antiviral"/>
</dbReference>
<evidence type="ECO:0000313" key="11">
    <source>
        <dbReference type="Proteomes" id="UP001142444"/>
    </source>
</evidence>
<dbReference type="GO" id="GO:0051539">
    <property type="term" value="F:4 iron, 4 sulfur cluster binding"/>
    <property type="evidence" value="ECO:0007669"/>
    <property type="project" value="UniProtKB-KW"/>
</dbReference>
<dbReference type="PROSITE" id="PS51918">
    <property type="entry name" value="RADICAL_SAM"/>
    <property type="match status" value="1"/>
</dbReference>
<dbReference type="InterPro" id="IPR013785">
    <property type="entry name" value="Aldolase_TIM"/>
</dbReference>
<dbReference type="CDD" id="cd01335">
    <property type="entry name" value="Radical_SAM"/>
    <property type="match status" value="1"/>
</dbReference>
<evidence type="ECO:0000256" key="7">
    <source>
        <dbReference type="ARBA" id="ARBA00023118"/>
    </source>
</evidence>
<comment type="caution">
    <text evidence="10">The sequence shown here is derived from an EMBL/GenBank/DDBJ whole genome shotgun (WGS) entry which is preliminary data.</text>
</comment>
<dbReference type="SUPFAM" id="SSF102114">
    <property type="entry name" value="Radical SAM enzymes"/>
    <property type="match status" value="1"/>
</dbReference>
<evidence type="ECO:0000313" key="10">
    <source>
        <dbReference type="EMBL" id="MDE8034538.1"/>
    </source>
</evidence>
<evidence type="ECO:0000256" key="2">
    <source>
        <dbReference type="ARBA" id="ARBA00022485"/>
    </source>
</evidence>
<comment type="cofactor">
    <cofactor evidence="1">
        <name>[4Fe-4S] cluster</name>
        <dbReference type="ChEBI" id="CHEBI:49883"/>
    </cofactor>
</comment>
<reference evidence="10" key="1">
    <citation type="submission" date="2022-11" db="EMBL/GenBank/DDBJ databases">
        <authorList>
            <person name="Kamali M."/>
            <person name="Peak L."/>
            <person name="Go Y.Y."/>
            <person name="Balasuriya U.B.R."/>
            <person name="Carossino M."/>
        </authorList>
    </citation>
    <scope>NUCLEOTIDE SEQUENCE</scope>
    <source>
        <strain evidence="10">4524</strain>
    </source>
</reference>
<dbReference type="GO" id="GO:0003824">
    <property type="term" value="F:catalytic activity"/>
    <property type="evidence" value="ECO:0007669"/>
    <property type="project" value="InterPro"/>
</dbReference>
<evidence type="ECO:0000256" key="8">
    <source>
        <dbReference type="ARBA" id="ARBA00039667"/>
    </source>
</evidence>
<dbReference type="InterPro" id="IPR007197">
    <property type="entry name" value="rSAM"/>
</dbReference>
<keyword evidence="7" id="KW-0051">Antiviral defense</keyword>
<dbReference type="InterPro" id="IPR058240">
    <property type="entry name" value="rSAM_sf"/>
</dbReference>
<proteinExistence type="predicted"/>
<evidence type="ECO:0000259" key="9">
    <source>
        <dbReference type="PROSITE" id="PS51918"/>
    </source>
</evidence>